<accession>A0A1H2Z7S5</accession>
<dbReference type="STRING" id="762486.SAMN05444411_103160"/>
<name>A0A1H2Z7S5_9FLAO</name>
<feature type="region of interest" description="Disordered" evidence="1">
    <location>
        <begin position="215"/>
        <end position="244"/>
    </location>
</feature>
<dbReference type="PROSITE" id="PS51257">
    <property type="entry name" value="PROKAR_LIPOPROTEIN"/>
    <property type="match status" value="1"/>
</dbReference>
<dbReference type="AlphaFoldDB" id="A0A1H2Z7S5"/>
<dbReference type="Gene3D" id="2.160.20.120">
    <property type="match status" value="1"/>
</dbReference>
<evidence type="ECO:0000313" key="3">
    <source>
        <dbReference type="EMBL" id="SDX13048.1"/>
    </source>
</evidence>
<protein>
    <submittedName>
        <fullName evidence="3">Putative auto-transporter adhesin, head GIN domain</fullName>
    </submittedName>
</protein>
<dbReference type="RefSeq" id="WP_090122349.1">
    <property type="nucleotide sequence ID" value="NZ_FNNJ01000003.1"/>
</dbReference>
<gene>
    <name evidence="3" type="ORF">SAMN05444411_103160</name>
</gene>
<dbReference type="InterPro" id="IPR021255">
    <property type="entry name" value="DUF2807"/>
</dbReference>
<feature type="compositionally biased region" description="Polar residues" evidence="1">
    <location>
        <begin position="234"/>
        <end position="244"/>
    </location>
</feature>
<sequence>MNTLTKITVFITLLILTLFTTTSCMVEGFTGIKGNRNVISEDRSISSNFENIKVQQGIHLYLTQGETTTVKVEADENIMDLLVTEVNNNELKIYFDKNVYKAKARNVYLTTSNIAAISTSSGAYAKTENTIRSESITLKSSSGSSIRATIDANNVDSSCSSGADIDIFGKTKTFSAKASSGSSIDADELKSTDAYAKVSSGANIDVNVTGKLTAKASSGGDIDFEGNPSEVNKETSSGGSVSGS</sequence>
<keyword evidence="4" id="KW-1185">Reference proteome</keyword>
<dbReference type="Proteomes" id="UP000199595">
    <property type="component" value="Unassembled WGS sequence"/>
</dbReference>
<dbReference type="EMBL" id="FNNJ01000003">
    <property type="protein sequence ID" value="SDX13048.1"/>
    <property type="molecule type" value="Genomic_DNA"/>
</dbReference>
<dbReference type="Pfam" id="PF10988">
    <property type="entry name" value="DUF2807"/>
    <property type="match status" value="1"/>
</dbReference>
<reference evidence="3 4" key="1">
    <citation type="submission" date="2016-10" db="EMBL/GenBank/DDBJ databases">
        <authorList>
            <person name="de Groot N.N."/>
        </authorList>
    </citation>
    <scope>NUCLEOTIDE SEQUENCE [LARGE SCALE GENOMIC DNA]</scope>
    <source>
        <strain evidence="3 4">DSM 24956</strain>
    </source>
</reference>
<feature type="domain" description="Putative auto-transporter adhesin head GIN" evidence="2">
    <location>
        <begin position="48"/>
        <end position="228"/>
    </location>
</feature>
<evidence type="ECO:0000256" key="1">
    <source>
        <dbReference type="SAM" id="MobiDB-lite"/>
    </source>
</evidence>
<evidence type="ECO:0000259" key="2">
    <source>
        <dbReference type="Pfam" id="PF10988"/>
    </source>
</evidence>
<organism evidence="3 4">
    <name type="scientific">Lutibacter oricola</name>
    <dbReference type="NCBI Taxonomy" id="762486"/>
    <lineage>
        <taxon>Bacteria</taxon>
        <taxon>Pseudomonadati</taxon>
        <taxon>Bacteroidota</taxon>
        <taxon>Flavobacteriia</taxon>
        <taxon>Flavobacteriales</taxon>
        <taxon>Flavobacteriaceae</taxon>
        <taxon>Lutibacter</taxon>
    </lineage>
</organism>
<proteinExistence type="predicted"/>
<evidence type="ECO:0000313" key="4">
    <source>
        <dbReference type="Proteomes" id="UP000199595"/>
    </source>
</evidence>
<dbReference type="OrthoDB" id="5585143at2"/>